<evidence type="ECO:0000256" key="7">
    <source>
        <dbReference type="ARBA" id="ARBA00024211"/>
    </source>
</evidence>
<dbReference type="GO" id="GO:0090708">
    <property type="term" value="P:specification of plant organ axis polarity"/>
    <property type="evidence" value="ECO:0007669"/>
    <property type="project" value="UniProtKB-ARBA"/>
</dbReference>
<evidence type="ECO:0000313" key="11">
    <source>
        <dbReference type="EMBL" id="KAH9295893.1"/>
    </source>
</evidence>
<dbReference type="GO" id="GO:2000067">
    <property type="term" value="P:regulation of root morphogenesis"/>
    <property type="evidence" value="ECO:0007669"/>
    <property type="project" value="UniProtKB-ARBA"/>
</dbReference>
<dbReference type="GO" id="GO:0005886">
    <property type="term" value="C:plasma membrane"/>
    <property type="evidence" value="ECO:0007669"/>
    <property type="project" value="UniProtKB-SubCell"/>
</dbReference>
<comment type="similarity">
    <text evidence="7">Belongs to the SOSEKI family.</text>
</comment>
<comment type="subunit">
    <text evidence="8">Homodimer. Forms long polymer filaments with other SOKs proteins polymers (e.g. SOK1, SOK2, SOK3 and SOK4) crucial for polar localization and biological activity. Binds to ANGUSTIFOLIA (AN).</text>
</comment>
<dbReference type="GO" id="GO:0051302">
    <property type="term" value="P:regulation of cell division"/>
    <property type="evidence" value="ECO:0007669"/>
    <property type="project" value="UniProtKB-ARBA"/>
</dbReference>
<feature type="domain" description="SOSEKI DIX-like" evidence="10">
    <location>
        <begin position="30"/>
        <end position="117"/>
    </location>
</feature>
<comment type="caution">
    <text evidence="11">The sequence shown here is derived from an EMBL/GenBank/DDBJ whole genome shotgun (WGS) entry which is preliminary data.</text>
</comment>
<feature type="region of interest" description="Disordered" evidence="9">
    <location>
        <begin position="400"/>
        <end position="455"/>
    </location>
</feature>
<dbReference type="PANTHER" id="PTHR31083:SF6">
    <property type="entry name" value="PROTEIN SOSEKI 3"/>
    <property type="match status" value="1"/>
</dbReference>
<dbReference type="Proteomes" id="UP000824469">
    <property type="component" value="Unassembled WGS sequence"/>
</dbReference>
<keyword evidence="5" id="KW-0472">Membrane</keyword>
<feature type="compositionally biased region" description="Polar residues" evidence="9">
    <location>
        <begin position="182"/>
        <end position="192"/>
    </location>
</feature>
<proteinExistence type="inferred from homology"/>
<evidence type="ECO:0000256" key="6">
    <source>
        <dbReference type="ARBA" id="ARBA00023306"/>
    </source>
</evidence>
<feature type="compositionally biased region" description="Polar residues" evidence="9">
    <location>
        <begin position="409"/>
        <end position="419"/>
    </location>
</feature>
<evidence type="ECO:0000256" key="2">
    <source>
        <dbReference type="ARBA" id="ARBA00022473"/>
    </source>
</evidence>
<dbReference type="EMBL" id="JAHRHJ020000011">
    <property type="protein sequence ID" value="KAH9295893.1"/>
    <property type="molecule type" value="Genomic_DNA"/>
</dbReference>
<evidence type="ECO:0000256" key="8">
    <source>
        <dbReference type="ARBA" id="ARBA00046534"/>
    </source>
</evidence>
<feature type="compositionally biased region" description="Polar residues" evidence="9">
    <location>
        <begin position="301"/>
        <end position="314"/>
    </location>
</feature>
<feature type="compositionally biased region" description="Basic and acidic residues" evidence="9">
    <location>
        <begin position="291"/>
        <end position="300"/>
    </location>
</feature>
<feature type="region of interest" description="Disordered" evidence="9">
    <location>
        <begin position="161"/>
        <end position="224"/>
    </location>
</feature>
<dbReference type="GO" id="GO:0051301">
    <property type="term" value="P:cell division"/>
    <property type="evidence" value="ECO:0007669"/>
    <property type="project" value="UniProtKB-KW"/>
</dbReference>
<feature type="non-terminal residue" evidence="11">
    <location>
        <position position="455"/>
    </location>
</feature>
<name>A0AA38CFT6_TAXCH</name>
<accession>A0AA38CFT6</accession>
<organism evidence="11 12">
    <name type="scientific">Taxus chinensis</name>
    <name type="common">Chinese yew</name>
    <name type="synonym">Taxus wallichiana var. chinensis</name>
    <dbReference type="NCBI Taxonomy" id="29808"/>
    <lineage>
        <taxon>Eukaryota</taxon>
        <taxon>Viridiplantae</taxon>
        <taxon>Streptophyta</taxon>
        <taxon>Embryophyta</taxon>
        <taxon>Tracheophyta</taxon>
        <taxon>Spermatophyta</taxon>
        <taxon>Pinopsida</taxon>
        <taxon>Pinidae</taxon>
        <taxon>Conifers II</taxon>
        <taxon>Cupressales</taxon>
        <taxon>Taxaceae</taxon>
        <taxon>Taxus</taxon>
    </lineage>
</organism>
<dbReference type="Pfam" id="PF06136">
    <property type="entry name" value="SOK"/>
    <property type="match status" value="1"/>
</dbReference>
<dbReference type="InterPro" id="IPR010369">
    <property type="entry name" value="SOK"/>
</dbReference>
<evidence type="ECO:0000259" key="10">
    <source>
        <dbReference type="Pfam" id="PF06136"/>
    </source>
</evidence>
<sequence>MNVRMNMSRDVSPDRAKMPMQPRQKQMKKVQVVYYLSRGGQLEHPHFMEISLPCNQELRLRDVINRLTIMRGKGVLSLFSWSCKRSYKSGYVWHDLSDDDVICPVDGVEYVLKGSEVFQTCPEKCQETRSPKTVSNAIDRPPIGVYSHDRKSVVPKRRILTTESAARIPPGHGGLLSPKLPFSQNVSPSQNKVIPREEDIGNISTRSEPPQYRPRAEEKSPKSCIPVNREYNSFKFESMDSTAAHGGNSGGRITPTKKDEEDSEGTQNSTELSGGEESPRSSSFASFTEAQAHDESHEPNKQSSKSVRFEEPNTSQSSTRFSLLHFISCGSLAVNDDNSLTINPLRPARRVSLISTTKNQCVNRTLGEELDCTAEDLRIANAQIAEKEYFSSSIVEMKTGHGQGETEASDPTLTKSASYNAEIASKSEIGGVMEKEERGESGGGGKIKCIPTRRI</sequence>
<protein>
    <recommendedName>
        <fullName evidence="10">SOSEKI DIX-like domain-containing protein</fullName>
    </recommendedName>
</protein>
<dbReference type="GO" id="GO:0051258">
    <property type="term" value="P:protein polymerization"/>
    <property type="evidence" value="ECO:0007669"/>
    <property type="project" value="UniProtKB-ARBA"/>
</dbReference>
<feature type="region of interest" description="Disordered" evidence="9">
    <location>
        <begin position="240"/>
        <end position="314"/>
    </location>
</feature>
<keyword evidence="6" id="KW-0131">Cell cycle</keyword>
<evidence type="ECO:0000256" key="3">
    <source>
        <dbReference type="ARBA" id="ARBA00022475"/>
    </source>
</evidence>
<dbReference type="InterPro" id="IPR021182">
    <property type="entry name" value="SOK_magnoliopsida"/>
</dbReference>
<dbReference type="PANTHER" id="PTHR31083">
    <property type="entry name" value="UPSTREAM OF FLC PROTEIN (DUF966)"/>
    <property type="match status" value="1"/>
</dbReference>
<comment type="subcellular location">
    <subcellularLocation>
        <location evidence="1">Cell membrane</location>
        <topology evidence="1">Peripheral membrane protein</topology>
        <orientation evidence="1">Cytoplasmic side</orientation>
    </subcellularLocation>
</comment>
<gene>
    <name evidence="11" type="ORF">KI387_039481</name>
</gene>
<dbReference type="InterPro" id="IPR048351">
    <property type="entry name" value="SOK_DIX"/>
</dbReference>
<keyword evidence="3" id="KW-1003">Cell membrane</keyword>
<feature type="compositionally biased region" description="Polar residues" evidence="9">
    <location>
        <begin position="280"/>
        <end position="289"/>
    </location>
</feature>
<evidence type="ECO:0000256" key="4">
    <source>
        <dbReference type="ARBA" id="ARBA00022618"/>
    </source>
</evidence>
<evidence type="ECO:0000256" key="9">
    <source>
        <dbReference type="SAM" id="MobiDB-lite"/>
    </source>
</evidence>
<dbReference type="AlphaFoldDB" id="A0AA38CFT6"/>
<dbReference type="PIRSF" id="PIRSF031043">
    <property type="entry name" value="UCP031043"/>
    <property type="match status" value="1"/>
</dbReference>
<evidence type="ECO:0000256" key="1">
    <source>
        <dbReference type="ARBA" id="ARBA00004413"/>
    </source>
</evidence>
<reference evidence="11 12" key="1">
    <citation type="journal article" date="2021" name="Nat. Plants">
        <title>The Taxus genome provides insights into paclitaxel biosynthesis.</title>
        <authorList>
            <person name="Xiong X."/>
            <person name="Gou J."/>
            <person name="Liao Q."/>
            <person name="Li Y."/>
            <person name="Zhou Q."/>
            <person name="Bi G."/>
            <person name="Li C."/>
            <person name="Du R."/>
            <person name="Wang X."/>
            <person name="Sun T."/>
            <person name="Guo L."/>
            <person name="Liang H."/>
            <person name="Lu P."/>
            <person name="Wu Y."/>
            <person name="Zhang Z."/>
            <person name="Ro D.K."/>
            <person name="Shang Y."/>
            <person name="Huang S."/>
            <person name="Yan J."/>
        </authorList>
    </citation>
    <scope>NUCLEOTIDE SEQUENCE [LARGE SCALE GENOMIC DNA]</scope>
    <source>
        <strain evidence="11">Ta-2019</strain>
    </source>
</reference>
<keyword evidence="4" id="KW-0132">Cell division</keyword>
<keyword evidence="12" id="KW-1185">Reference proteome</keyword>
<feature type="region of interest" description="Disordered" evidence="9">
    <location>
        <begin position="1"/>
        <end position="22"/>
    </location>
</feature>
<evidence type="ECO:0000256" key="5">
    <source>
        <dbReference type="ARBA" id="ARBA00023136"/>
    </source>
</evidence>
<dbReference type="OMA" id="VWHANSE"/>
<keyword evidence="2" id="KW-0217">Developmental protein</keyword>
<evidence type="ECO:0000313" key="12">
    <source>
        <dbReference type="Proteomes" id="UP000824469"/>
    </source>
</evidence>